<evidence type="ECO:0000313" key="5">
    <source>
        <dbReference type="EMBL" id="AKF96386.1"/>
    </source>
</evidence>
<keyword evidence="2" id="KW-0285">Flavoprotein</keyword>
<dbReference type="Pfam" id="PF21274">
    <property type="entry name" value="Rng_hyd_C"/>
    <property type="match status" value="1"/>
</dbReference>
<dbReference type="EMBL" id="CP011076">
    <property type="protein sequence ID" value="AKF96386.1"/>
    <property type="molecule type" value="Genomic_DNA"/>
</dbReference>
<dbReference type="GO" id="GO:0016709">
    <property type="term" value="F:oxidoreductase activity, acting on paired donors, with incorporation or reduction of molecular oxygen, NAD(P)H as one donor, and incorporation of one atom of oxygen"/>
    <property type="evidence" value="ECO:0007669"/>
    <property type="project" value="UniProtKB-ARBA"/>
</dbReference>
<dbReference type="AlphaFoldDB" id="A0A0F6Y0Z5"/>
<keyword evidence="5" id="KW-0614">Plasmid</keyword>
<dbReference type="GO" id="GO:0071949">
    <property type="term" value="F:FAD binding"/>
    <property type="evidence" value="ECO:0007669"/>
    <property type="project" value="InterPro"/>
</dbReference>
<evidence type="ECO:0000256" key="1">
    <source>
        <dbReference type="ARBA" id="ARBA00001974"/>
    </source>
</evidence>
<organism evidence="5">
    <name type="scientific">Brevibacillus laterosporus</name>
    <name type="common">Bacillus laterosporus</name>
    <dbReference type="NCBI Taxonomy" id="1465"/>
    <lineage>
        <taxon>Bacteria</taxon>
        <taxon>Bacillati</taxon>
        <taxon>Bacillota</taxon>
        <taxon>Bacilli</taxon>
        <taxon>Bacillales</taxon>
        <taxon>Paenibacillaceae</taxon>
        <taxon>Brevibacillus</taxon>
    </lineage>
</organism>
<sequence length="504" mass="56362">MKTSTKAQIDVVIVGGGPVGLMCACELAQSNIHVIVLERRKERVRHSRALTLHPRTLEIFAMRGILDRFITRGYPLSTAHYAGLETRLDFSRLDTPFAYTLFLPQSITEEILEQRALELGVEIRRQHQLTNLQQTDSQVHLFIENETESYELTANYVIGADGARSLVRTCAEIDFTGSPSTFTAMLGDIILTEPPAERFLQFYNAHGSLLMMLIADGVYRFAMIDPLRYHIPPDVPVTIEELQASIKRITNQTMSIQHAGWLSRVGSTHRQAASYRHKRIFLVGDAAHIHFPAGGQGLNVGLQDAVNLCWKLAAVIQEKAPLHLLDTYHVERHQAGAVLLKETLAQVHLLKDFTESGLALRELMSTLLTIPDVNRRFAEQISGMNVVYPPLPILSAGSLAGHRCPNVDGSLLTGQREQLFTIMQHGHWVLLICGIGKNESLFAQLQPIMKRFQLECLSVDQFPPFLQSQVAVLIRPDGFIAWNTSDESSLIPNIEKTLTDIMLP</sequence>
<dbReference type="InterPro" id="IPR050641">
    <property type="entry name" value="RIFMO-like"/>
</dbReference>
<dbReference type="PANTHER" id="PTHR43004:SF19">
    <property type="entry name" value="BINDING MONOOXYGENASE, PUTATIVE (JCVI)-RELATED"/>
    <property type="match status" value="1"/>
</dbReference>
<accession>A0A0F6Y0Z5</accession>
<evidence type="ECO:0000259" key="4">
    <source>
        <dbReference type="Pfam" id="PF01494"/>
    </source>
</evidence>
<dbReference type="PRINTS" id="PR00420">
    <property type="entry name" value="RNGMNOXGNASE"/>
</dbReference>
<geneLocation type="plasmid" evidence="5">
    <name>unnamed2</name>
</geneLocation>
<dbReference type="PROSITE" id="PS51257">
    <property type="entry name" value="PROKAR_LIPOPROTEIN"/>
    <property type="match status" value="1"/>
</dbReference>
<proteinExistence type="predicted"/>
<dbReference type="Gene3D" id="3.30.70.2450">
    <property type="match status" value="1"/>
</dbReference>
<reference evidence="5" key="1">
    <citation type="submission" date="2015-03" db="EMBL/GenBank/DDBJ databases">
        <title>MIGS Cultured Bacterial/Archaeal sample from Brevibacillus laterosporus.</title>
        <authorList>
            <person name="Zeng D."/>
            <person name="Zhu L."/>
            <person name="Dong G."/>
            <person name="Ye W."/>
            <person name="Ren D."/>
            <person name="Wu L."/>
            <person name="Xu J."/>
            <person name="Li G."/>
            <person name="Guo L."/>
        </authorList>
    </citation>
    <scope>NUCLEOTIDE SEQUENCE</scope>
    <source>
        <strain evidence="5">B9</strain>
        <plasmid evidence="5">unnamed2</plasmid>
    </source>
</reference>
<dbReference type="Gene3D" id="3.40.30.120">
    <property type="match status" value="1"/>
</dbReference>
<dbReference type="SUPFAM" id="SSF51905">
    <property type="entry name" value="FAD/NAD(P)-binding domain"/>
    <property type="match status" value="1"/>
</dbReference>
<protein>
    <recommendedName>
        <fullName evidence="4">FAD-binding domain-containing protein</fullName>
    </recommendedName>
</protein>
<feature type="domain" description="FAD-binding" evidence="4">
    <location>
        <begin position="9"/>
        <end position="341"/>
    </location>
</feature>
<evidence type="ECO:0000256" key="2">
    <source>
        <dbReference type="ARBA" id="ARBA00022630"/>
    </source>
</evidence>
<dbReference type="Pfam" id="PF01494">
    <property type="entry name" value="FAD_binding_3"/>
    <property type="match status" value="1"/>
</dbReference>
<dbReference type="RefSeq" id="WP_031415054.1">
    <property type="nucleotide sequence ID" value="NZ_CP011076.1"/>
</dbReference>
<dbReference type="PANTHER" id="PTHR43004">
    <property type="entry name" value="TRK SYSTEM POTASSIUM UPTAKE PROTEIN"/>
    <property type="match status" value="1"/>
</dbReference>
<keyword evidence="3" id="KW-0274">FAD</keyword>
<evidence type="ECO:0000256" key="3">
    <source>
        <dbReference type="ARBA" id="ARBA00022827"/>
    </source>
</evidence>
<dbReference type="Gene3D" id="3.50.50.60">
    <property type="entry name" value="FAD/NAD(P)-binding domain"/>
    <property type="match status" value="1"/>
</dbReference>
<dbReference type="InterPro" id="IPR036188">
    <property type="entry name" value="FAD/NAD-bd_sf"/>
</dbReference>
<gene>
    <name evidence="5" type="ORF">EX87_20025</name>
</gene>
<comment type="cofactor">
    <cofactor evidence="1">
        <name>FAD</name>
        <dbReference type="ChEBI" id="CHEBI:57692"/>
    </cofactor>
</comment>
<dbReference type="InterPro" id="IPR002938">
    <property type="entry name" value="FAD-bd"/>
</dbReference>
<name>A0A0F6Y0Z5_BRELA</name>